<dbReference type="InterPro" id="IPR007129">
    <property type="entry name" value="Ubiqinol_cyt_c_chaperone_CPB3"/>
</dbReference>
<dbReference type="AlphaFoldDB" id="A0AAV4QQ66"/>
<protein>
    <submittedName>
        <fullName evidence="3">Ubiquinol-cytochrome-c reductase complex assembly factor 1</fullName>
    </submittedName>
</protein>
<dbReference type="PANTHER" id="PTHR12184:SF1">
    <property type="entry name" value="UBIQUINOL-CYTOCHROME-C REDUCTASE COMPLEX ASSEMBLY FACTOR 1"/>
    <property type="match status" value="1"/>
</dbReference>
<dbReference type="EMBL" id="BPLR01006508">
    <property type="protein sequence ID" value="GIY10337.1"/>
    <property type="molecule type" value="Genomic_DNA"/>
</dbReference>
<dbReference type="GO" id="GO:0034551">
    <property type="term" value="P:mitochondrial respiratory chain complex III assembly"/>
    <property type="evidence" value="ECO:0007669"/>
    <property type="project" value="TreeGrafter"/>
</dbReference>
<dbReference type="Pfam" id="PF03981">
    <property type="entry name" value="Ubiq_cyt_C_chap"/>
    <property type="match status" value="1"/>
</dbReference>
<comment type="similarity">
    <text evidence="1">Belongs to the CBP3 family.</text>
</comment>
<reference evidence="3 4" key="1">
    <citation type="submission" date="2021-06" db="EMBL/GenBank/DDBJ databases">
        <title>Caerostris extrusa draft genome.</title>
        <authorList>
            <person name="Kono N."/>
            <person name="Arakawa K."/>
        </authorList>
    </citation>
    <scope>NUCLEOTIDE SEQUENCE [LARGE SCALE GENOMIC DNA]</scope>
</reference>
<evidence type="ECO:0000313" key="3">
    <source>
        <dbReference type="EMBL" id="GIY10337.1"/>
    </source>
</evidence>
<feature type="domain" description="Ubiquinol-cytochrome c chaperone" evidence="2">
    <location>
        <begin position="112"/>
        <end position="246"/>
    </location>
</feature>
<proteinExistence type="inferred from homology"/>
<comment type="caution">
    <text evidence="3">The sequence shown here is derived from an EMBL/GenBank/DDBJ whole genome shotgun (WGS) entry which is preliminary data.</text>
</comment>
<organism evidence="3 4">
    <name type="scientific">Caerostris extrusa</name>
    <name type="common">Bark spider</name>
    <name type="synonym">Caerostris bankana</name>
    <dbReference type="NCBI Taxonomy" id="172846"/>
    <lineage>
        <taxon>Eukaryota</taxon>
        <taxon>Metazoa</taxon>
        <taxon>Ecdysozoa</taxon>
        <taxon>Arthropoda</taxon>
        <taxon>Chelicerata</taxon>
        <taxon>Arachnida</taxon>
        <taxon>Araneae</taxon>
        <taxon>Araneomorphae</taxon>
        <taxon>Entelegynae</taxon>
        <taxon>Araneoidea</taxon>
        <taxon>Araneidae</taxon>
        <taxon>Caerostris</taxon>
    </lineage>
</organism>
<dbReference type="Proteomes" id="UP001054945">
    <property type="component" value="Unassembled WGS sequence"/>
</dbReference>
<name>A0AAV4QQ66_CAEEX</name>
<dbReference type="InterPro" id="IPR021150">
    <property type="entry name" value="Ubiq_cyt_c_chap"/>
</dbReference>
<dbReference type="GO" id="GO:0005739">
    <property type="term" value="C:mitochondrion"/>
    <property type="evidence" value="ECO:0007669"/>
    <property type="project" value="TreeGrafter"/>
</dbReference>
<accession>A0AAV4QQ66</accession>
<gene>
    <name evidence="3" type="primary">uqcc1</name>
    <name evidence="3" type="ORF">CEXT_294121</name>
</gene>
<keyword evidence="4" id="KW-1185">Reference proteome</keyword>
<dbReference type="PANTHER" id="PTHR12184">
    <property type="entry name" value="UBIQUINOL-CYTOCHROME C REDUCTASE COMPLEX ASSEMBLY FACTOR 1 FAMILY MEMBER"/>
    <property type="match status" value="1"/>
</dbReference>
<sequence>MFPFLLKLQILRNPTEHLQLYKVYGSRMFVCSRSPLCRNSPIILRELKSDKNELRAAKLLSTTANLKRFEKWNKFKDAFYKSMPSSTLLKAGGHITYEKCSNAIDYFEFFRYFNLPDTFHSWFLVMQLHVWMCIAVTIIEQHGRQFKYHIVNSMWKDVESRVAQLEEIPSSSRRKYLTEMKEQFRPFKVSWDEGLLSEDTTLAAAAWRTLYDCRNIDPRLLEAIVLYVRKQINHLDSLNTEEFMVRVQNYNQEDLRGNPLFSFRFIKFE</sequence>
<evidence type="ECO:0000259" key="2">
    <source>
        <dbReference type="Pfam" id="PF03981"/>
    </source>
</evidence>
<evidence type="ECO:0000256" key="1">
    <source>
        <dbReference type="ARBA" id="ARBA00006407"/>
    </source>
</evidence>
<evidence type="ECO:0000313" key="4">
    <source>
        <dbReference type="Proteomes" id="UP001054945"/>
    </source>
</evidence>